<dbReference type="Pfam" id="PF03992">
    <property type="entry name" value="ABM"/>
    <property type="match status" value="1"/>
</dbReference>
<evidence type="ECO:0000259" key="1">
    <source>
        <dbReference type="PROSITE" id="PS51725"/>
    </source>
</evidence>
<dbReference type="OrthoDB" id="9797060at2"/>
<keyword evidence="3" id="KW-1185">Reference proteome</keyword>
<protein>
    <submittedName>
        <fullName evidence="2">Antibiotic biosynthesis monooxygenase</fullName>
    </submittedName>
</protein>
<comment type="caution">
    <text evidence="2">The sequence shown here is derived from an EMBL/GenBank/DDBJ whole genome shotgun (WGS) entry which is preliminary data.</text>
</comment>
<dbReference type="Proteomes" id="UP000284908">
    <property type="component" value="Unassembled WGS sequence"/>
</dbReference>
<dbReference type="SUPFAM" id="SSF54909">
    <property type="entry name" value="Dimeric alpha+beta barrel"/>
    <property type="match status" value="1"/>
</dbReference>
<name>A0A419NAR8_9GAMM</name>
<dbReference type="PANTHER" id="PTHR37811:SF2">
    <property type="entry name" value="ABM DOMAIN-CONTAINING PROTEIN"/>
    <property type="match status" value="1"/>
</dbReference>
<gene>
    <name evidence="2" type="ORF">D6C13_08480</name>
</gene>
<dbReference type="PANTHER" id="PTHR37811">
    <property type="entry name" value="BLL5343 PROTEIN"/>
    <property type="match status" value="1"/>
</dbReference>
<dbReference type="AlphaFoldDB" id="A0A419NAR8"/>
<dbReference type="GO" id="GO:0004497">
    <property type="term" value="F:monooxygenase activity"/>
    <property type="evidence" value="ECO:0007669"/>
    <property type="project" value="UniProtKB-KW"/>
</dbReference>
<evidence type="ECO:0000313" key="3">
    <source>
        <dbReference type="Proteomes" id="UP000284908"/>
    </source>
</evidence>
<reference evidence="2 3" key="1">
    <citation type="submission" date="2018-09" db="EMBL/GenBank/DDBJ databases">
        <authorList>
            <person name="Le Fleche-Mateos A."/>
        </authorList>
    </citation>
    <scope>NUCLEOTIDE SEQUENCE [LARGE SCALE GENOMIC DNA]</scope>
    <source>
        <strain evidence="2 3">DSM 27399</strain>
    </source>
</reference>
<dbReference type="EMBL" id="RAHH01000008">
    <property type="protein sequence ID" value="RJT45111.1"/>
    <property type="molecule type" value="Genomic_DNA"/>
</dbReference>
<sequence>MIAVLFEADAVPEARERYLELAAELKPFLSDTPGFISIESFQSLATPGKILSLSWWEDEESVAGWKQNVMHLAAQKEGKQSIFSYYRIRVARVFRDYSSDQSYEKSSANGAHQHV</sequence>
<dbReference type="InterPro" id="IPR052936">
    <property type="entry name" value="Jasmonate_Hydroxylase-like"/>
</dbReference>
<feature type="domain" description="ABM" evidence="1">
    <location>
        <begin position="2"/>
        <end position="94"/>
    </location>
</feature>
<organism evidence="2 3">
    <name type="scientific">Rahnella woolbedingensis</name>
    <dbReference type="NCBI Taxonomy" id="1510574"/>
    <lineage>
        <taxon>Bacteria</taxon>
        <taxon>Pseudomonadati</taxon>
        <taxon>Pseudomonadota</taxon>
        <taxon>Gammaproteobacteria</taxon>
        <taxon>Enterobacterales</taxon>
        <taxon>Yersiniaceae</taxon>
        <taxon>Rahnella</taxon>
    </lineage>
</organism>
<keyword evidence="2" id="KW-0560">Oxidoreductase</keyword>
<dbReference type="InterPro" id="IPR007138">
    <property type="entry name" value="ABM_dom"/>
</dbReference>
<accession>A0A419NAR8</accession>
<dbReference type="InterPro" id="IPR011008">
    <property type="entry name" value="Dimeric_a/b-barrel"/>
</dbReference>
<dbReference type="RefSeq" id="WP_120132345.1">
    <property type="nucleotide sequence ID" value="NZ_RAHH01000008.1"/>
</dbReference>
<evidence type="ECO:0000313" key="2">
    <source>
        <dbReference type="EMBL" id="RJT45111.1"/>
    </source>
</evidence>
<dbReference type="Gene3D" id="3.30.70.100">
    <property type="match status" value="1"/>
</dbReference>
<keyword evidence="2" id="KW-0503">Monooxygenase</keyword>
<dbReference type="PROSITE" id="PS51725">
    <property type="entry name" value="ABM"/>
    <property type="match status" value="1"/>
</dbReference>
<proteinExistence type="predicted"/>